<dbReference type="EMBL" id="MKQR01000007">
    <property type="protein sequence ID" value="OLR94478.1"/>
    <property type="molecule type" value="Genomic_DNA"/>
</dbReference>
<feature type="transmembrane region" description="Helical" evidence="1">
    <location>
        <begin position="12"/>
        <end position="36"/>
    </location>
</feature>
<name>A0A1Q9LR33_9PSEU</name>
<evidence type="ECO:0000259" key="2">
    <source>
        <dbReference type="Pfam" id="PF09851"/>
    </source>
</evidence>
<evidence type="ECO:0000256" key="1">
    <source>
        <dbReference type="SAM" id="Phobius"/>
    </source>
</evidence>
<proteinExistence type="predicted"/>
<reference evidence="3 4" key="1">
    <citation type="submission" date="2016-10" db="EMBL/GenBank/DDBJ databases">
        <title>The Draft Genome Sequence of Actinokineospora bangkokensis 44EHWT reveals the biosynthetic pathway of antifungal compounds Thailandins with unusual extender unit butylmalonyl-CoA.</title>
        <authorList>
            <person name="Greule A."/>
            <person name="Intra B."/>
            <person name="Flemming S."/>
            <person name="Rommel M.G."/>
            <person name="Panbangred W."/>
            <person name="Bechthold A."/>
        </authorList>
    </citation>
    <scope>NUCLEOTIDE SEQUENCE [LARGE SCALE GENOMIC DNA]</scope>
    <source>
        <strain evidence="3 4">44EHW</strain>
    </source>
</reference>
<protein>
    <recommendedName>
        <fullName evidence="2">SHOCT domain-containing protein</fullName>
    </recommendedName>
</protein>
<dbReference type="AlphaFoldDB" id="A0A1Q9LR33"/>
<accession>A0A1Q9LR33</accession>
<keyword evidence="1" id="KW-0812">Transmembrane</keyword>
<feature type="domain" description="SHOCT" evidence="2">
    <location>
        <begin position="47"/>
        <end position="71"/>
    </location>
</feature>
<evidence type="ECO:0000313" key="3">
    <source>
        <dbReference type="EMBL" id="OLR94478.1"/>
    </source>
</evidence>
<gene>
    <name evidence="3" type="ORF">BJP25_12070</name>
</gene>
<keyword evidence="1" id="KW-1133">Transmembrane helix</keyword>
<sequence length="73" mass="8118">MWWSSGACGSWWPVLVGITGALVLLGGLVAVVAVLVRGSGRWPASPRRVLDERYARGEMDDEEHRRRRDQLAS</sequence>
<organism evidence="3 4">
    <name type="scientific">Actinokineospora bangkokensis</name>
    <dbReference type="NCBI Taxonomy" id="1193682"/>
    <lineage>
        <taxon>Bacteria</taxon>
        <taxon>Bacillati</taxon>
        <taxon>Actinomycetota</taxon>
        <taxon>Actinomycetes</taxon>
        <taxon>Pseudonocardiales</taxon>
        <taxon>Pseudonocardiaceae</taxon>
        <taxon>Actinokineospora</taxon>
    </lineage>
</organism>
<dbReference type="InterPro" id="IPR018649">
    <property type="entry name" value="SHOCT"/>
</dbReference>
<comment type="caution">
    <text evidence="3">The sequence shown here is derived from an EMBL/GenBank/DDBJ whole genome shotgun (WGS) entry which is preliminary data.</text>
</comment>
<dbReference type="Proteomes" id="UP000186040">
    <property type="component" value="Unassembled WGS sequence"/>
</dbReference>
<dbReference type="Pfam" id="PF09851">
    <property type="entry name" value="SHOCT"/>
    <property type="match status" value="1"/>
</dbReference>
<evidence type="ECO:0000313" key="4">
    <source>
        <dbReference type="Proteomes" id="UP000186040"/>
    </source>
</evidence>
<keyword evidence="4" id="KW-1185">Reference proteome</keyword>
<keyword evidence="1" id="KW-0472">Membrane</keyword>